<dbReference type="HAMAP" id="MF_01401">
    <property type="entry name" value="MsrA"/>
    <property type="match status" value="1"/>
</dbReference>
<protein>
    <recommendedName>
        <fullName evidence="1">peptide-methionine (S)-S-oxide reductase</fullName>
        <ecNumber evidence="1">1.8.4.11</ecNumber>
    </recommendedName>
</protein>
<keyword evidence="2" id="KW-0560">Oxidoreductase</keyword>
<dbReference type="Gene3D" id="3.30.1060.10">
    <property type="entry name" value="Peptide methionine sulphoxide reductase MsrA"/>
    <property type="match status" value="1"/>
</dbReference>
<dbReference type="NCBIfam" id="TIGR00401">
    <property type="entry name" value="msrA"/>
    <property type="match status" value="1"/>
</dbReference>
<feature type="non-terminal residue" evidence="4">
    <location>
        <position position="1"/>
    </location>
</feature>
<dbReference type="InterPro" id="IPR036509">
    <property type="entry name" value="Met_Sox_Rdtase_MsrA_sf"/>
</dbReference>
<dbReference type="EMBL" id="UINC01001105">
    <property type="protein sequence ID" value="SUZ70898.1"/>
    <property type="molecule type" value="Genomic_DNA"/>
</dbReference>
<feature type="domain" description="Peptide methionine sulphoxide reductase MsrA" evidence="3">
    <location>
        <begin position="9"/>
        <end position="161"/>
    </location>
</feature>
<dbReference type="PANTHER" id="PTHR43774:SF1">
    <property type="entry name" value="PEPTIDE METHIONINE SULFOXIDE REDUCTASE MSRA 2"/>
    <property type="match status" value="1"/>
</dbReference>
<name>A0A381PWE4_9ZZZZ</name>
<dbReference type="SUPFAM" id="SSF55068">
    <property type="entry name" value="Peptide methionine sulfoxide reductase"/>
    <property type="match status" value="1"/>
</dbReference>
<dbReference type="Pfam" id="PF01625">
    <property type="entry name" value="PMSR"/>
    <property type="match status" value="1"/>
</dbReference>
<gene>
    <name evidence="4" type="ORF">METZ01_LOCUS23752</name>
</gene>
<organism evidence="4">
    <name type="scientific">marine metagenome</name>
    <dbReference type="NCBI Taxonomy" id="408172"/>
    <lineage>
        <taxon>unclassified sequences</taxon>
        <taxon>metagenomes</taxon>
        <taxon>ecological metagenomes</taxon>
    </lineage>
</organism>
<evidence type="ECO:0000313" key="4">
    <source>
        <dbReference type="EMBL" id="SUZ70898.1"/>
    </source>
</evidence>
<proteinExistence type="inferred from homology"/>
<evidence type="ECO:0000256" key="1">
    <source>
        <dbReference type="ARBA" id="ARBA00012502"/>
    </source>
</evidence>
<accession>A0A381PWE4</accession>
<evidence type="ECO:0000259" key="3">
    <source>
        <dbReference type="Pfam" id="PF01625"/>
    </source>
</evidence>
<dbReference type="GO" id="GO:0008113">
    <property type="term" value="F:peptide-methionine (S)-S-oxide reductase activity"/>
    <property type="evidence" value="ECO:0007669"/>
    <property type="project" value="UniProtKB-EC"/>
</dbReference>
<dbReference type="AlphaFoldDB" id="A0A381PWE4"/>
<evidence type="ECO:0000256" key="2">
    <source>
        <dbReference type="ARBA" id="ARBA00023002"/>
    </source>
</evidence>
<dbReference type="PANTHER" id="PTHR43774">
    <property type="entry name" value="PEPTIDE METHIONINE SULFOXIDE REDUCTASE"/>
    <property type="match status" value="1"/>
</dbReference>
<dbReference type="InterPro" id="IPR002569">
    <property type="entry name" value="Met_Sox_Rdtase_MsrA_dom"/>
</dbReference>
<sequence>VTEGSPEIVTLGGGCYWCLEAVFELLEGVERVVSGASGGPEPNPTYEQLCSGRSGHAEVVQLQVDPTVTSFQEILGVFFATHDPTTLNRQGGDVGPQYRSAIYYHSPEQKETAEAMIADLTEERVWSDPIVTEVTPFDAFYPAKREHQEYFRRNGNQPYCQFVINPKVAKLRKKFAHRLKK</sequence>
<reference evidence="4" key="1">
    <citation type="submission" date="2018-05" db="EMBL/GenBank/DDBJ databases">
        <authorList>
            <person name="Lanie J.A."/>
            <person name="Ng W.-L."/>
            <person name="Kazmierczak K.M."/>
            <person name="Andrzejewski T.M."/>
            <person name="Davidsen T.M."/>
            <person name="Wayne K.J."/>
            <person name="Tettelin H."/>
            <person name="Glass J.I."/>
            <person name="Rusch D."/>
            <person name="Podicherti R."/>
            <person name="Tsui H.-C.T."/>
            <person name="Winkler M.E."/>
        </authorList>
    </citation>
    <scope>NUCLEOTIDE SEQUENCE</scope>
</reference>
<dbReference type="EC" id="1.8.4.11" evidence="1"/>